<dbReference type="Pfam" id="PF03929">
    <property type="entry name" value="PepSY_TM"/>
    <property type="match status" value="1"/>
</dbReference>
<dbReference type="RefSeq" id="WP_015202575.1">
    <property type="nucleotide sequence ID" value="NC_019753.1"/>
</dbReference>
<evidence type="ECO:0000313" key="4">
    <source>
        <dbReference type="EMBL" id="AFZ12454.1"/>
    </source>
</evidence>
<dbReference type="EMBL" id="CP003620">
    <property type="protein sequence ID" value="AFZ12454.1"/>
    <property type="molecule type" value="Genomic_DNA"/>
</dbReference>
<feature type="transmembrane region" description="Helical" evidence="2">
    <location>
        <begin position="393"/>
        <end position="415"/>
    </location>
</feature>
<evidence type="ECO:0000256" key="2">
    <source>
        <dbReference type="SAM" id="Phobius"/>
    </source>
</evidence>
<dbReference type="PANTHER" id="PTHR34219:SF1">
    <property type="entry name" value="PEPSY DOMAIN-CONTAINING PROTEIN"/>
    <property type="match status" value="1"/>
</dbReference>
<keyword evidence="2" id="KW-0812">Transmembrane</keyword>
<dbReference type="Proteomes" id="UP000010472">
    <property type="component" value="Chromosome"/>
</dbReference>
<evidence type="ECO:0000259" key="3">
    <source>
        <dbReference type="Pfam" id="PF03413"/>
    </source>
</evidence>
<feature type="compositionally biased region" description="Basic and acidic residues" evidence="1">
    <location>
        <begin position="284"/>
        <end position="295"/>
    </location>
</feature>
<keyword evidence="2" id="KW-1133">Transmembrane helix</keyword>
<dbReference type="STRING" id="1173022.Cri9333_1562"/>
<accession>K9VY27</accession>
<sequence length="479" mass="53263">MSKFDTALNASQIAEPPSNRFYRTVWRWHFYAGLFVIPLMLILSITGIIYLFKPQLDAAMYHQQMFVQPADVVIPYTQQVAVVEQTYPDAKVTKFTPSVASNRSAEVAIATKDERTLAVFVNPYTGKILGERDENNNLQAIARKIHGELMIGKLGDYLVELASCWGLVLLISGLYLWFPRHKLTFLGTLIPRVWSRNKRVFWRDLHAVSGFYGVLLIGFLILSGLPWTGFWGDTFARLSSHYPAQMWDNVPKSTALTGLLNQQGNQVVPWAVEQLPMPKSSTSGHEHHSGNKETSIKGIPAGKSVNLDDIVSLAKAKGAPAGFSVSFPESATGVYTVSAFPNNPAQEVTLHIDRYSGKVLADVRWQDYGLIPKAVEMGTSIHMGKYFGWSNQLLMLIAALIVILLSVSGAVMWWQRRPKKTGWLNAPPMPAHVQQWNVPVAIIAVLGIAFPLVGLSLVIVLLLDYLVLARIPVLKRIFS</sequence>
<feature type="transmembrane region" description="Helical" evidence="2">
    <location>
        <begin position="157"/>
        <end position="178"/>
    </location>
</feature>
<dbReference type="PANTHER" id="PTHR34219">
    <property type="entry name" value="IRON-REGULATED INNER MEMBRANE PROTEIN-RELATED"/>
    <property type="match status" value="1"/>
</dbReference>
<dbReference type="PATRIC" id="fig|1173022.3.peg.1687"/>
<name>K9VY27_9CYAN</name>
<organism evidence="4 5">
    <name type="scientific">Crinalium epipsammum PCC 9333</name>
    <dbReference type="NCBI Taxonomy" id="1173022"/>
    <lineage>
        <taxon>Bacteria</taxon>
        <taxon>Bacillati</taxon>
        <taxon>Cyanobacteriota</taxon>
        <taxon>Cyanophyceae</taxon>
        <taxon>Gomontiellales</taxon>
        <taxon>Gomontiellaceae</taxon>
        <taxon>Crinalium</taxon>
    </lineage>
</organism>
<dbReference type="HOGENOM" id="CLU_031962_3_2_3"/>
<feature type="region of interest" description="Disordered" evidence="1">
    <location>
        <begin position="278"/>
        <end position="298"/>
    </location>
</feature>
<feature type="transmembrane region" description="Helical" evidence="2">
    <location>
        <begin position="211"/>
        <end position="231"/>
    </location>
</feature>
<protein>
    <submittedName>
        <fullName evidence="4">Propeptide PepSY amd peptidase M4</fullName>
    </submittedName>
</protein>
<feature type="domain" description="PepSY" evidence="3">
    <location>
        <begin position="74"/>
        <end position="131"/>
    </location>
</feature>
<feature type="transmembrane region" description="Helical" evidence="2">
    <location>
        <begin position="435"/>
        <end position="468"/>
    </location>
</feature>
<keyword evidence="2" id="KW-0472">Membrane</keyword>
<evidence type="ECO:0000313" key="5">
    <source>
        <dbReference type="Proteomes" id="UP000010472"/>
    </source>
</evidence>
<dbReference type="InterPro" id="IPR025711">
    <property type="entry name" value="PepSY"/>
</dbReference>
<dbReference type="Pfam" id="PF03413">
    <property type="entry name" value="PepSY"/>
    <property type="match status" value="1"/>
</dbReference>
<dbReference type="InterPro" id="IPR005625">
    <property type="entry name" value="PepSY-ass_TM"/>
</dbReference>
<gene>
    <name evidence="4" type="ORF">Cri9333_1562</name>
</gene>
<proteinExistence type="predicted"/>
<dbReference type="eggNOG" id="COG3182">
    <property type="taxonomic scope" value="Bacteria"/>
</dbReference>
<reference evidence="4 5" key="1">
    <citation type="submission" date="2012-06" db="EMBL/GenBank/DDBJ databases">
        <title>Finished chromosome of genome of Crinalium epipsammum PCC 9333.</title>
        <authorList>
            <consortium name="US DOE Joint Genome Institute"/>
            <person name="Gugger M."/>
            <person name="Coursin T."/>
            <person name="Rippka R."/>
            <person name="Tandeau De Marsac N."/>
            <person name="Huntemann M."/>
            <person name="Wei C.-L."/>
            <person name="Han J."/>
            <person name="Detter J.C."/>
            <person name="Han C."/>
            <person name="Tapia R."/>
            <person name="Davenport K."/>
            <person name="Daligault H."/>
            <person name="Erkkila T."/>
            <person name="Gu W."/>
            <person name="Munk A.C.C."/>
            <person name="Teshima H."/>
            <person name="Xu Y."/>
            <person name="Chain P."/>
            <person name="Chen A."/>
            <person name="Krypides N."/>
            <person name="Mavromatis K."/>
            <person name="Markowitz V."/>
            <person name="Szeto E."/>
            <person name="Ivanova N."/>
            <person name="Mikhailova N."/>
            <person name="Ovchinnikova G."/>
            <person name="Pagani I."/>
            <person name="Pati A."/>
            <person name="Goodwin L."/>
            <person name="Peters L."/>
            <person name="Pitluck S."/>
            <person name="Woyke T."/>
            <person name="Kerfeld C."/>
        </authorList>
    </citation>
    <scope>NUCLEOTIDE SEQUENCE [LARGE SCALE GENOMIC DNA]</scope>
    <source>
        <strain evidence="4 5">PCC 9333</strain>
    </source>
</reference>
<feature type="transmembrane region" description="Helical" evidence="2">
    <location>
        <begin position="28"/>
        <end position="52"/>
    </location>
</feature>
<keyword evidence="5" id="KW-1185">Reference proteome</keyword>
<evidence type="ECO:0000256" key="1">
    <source>
        <dbReference type="SAM" id="MobiDB-lite"/>
    </source>
</evidence>
<dbReference type="OrthoDB" id="9776609at2"/>
<dbReference type="KEGG" id="cep:Cri9333_1562"/>
<dbReference type="AlphaFoldDB" id="K9VY27"/>